<evidence type="ECO:0000256" key="1">
    <source>
        <dbReference type="SAM" id="SignalP"/>
    </source>
</evidence>
<feature type="chain" id="PRO_5043019518" evidence="1">
    <location>
        <begin position="20"/>
        <end position="127"/>
    </location>
</feature>
<keyword evidence="3" id="KW-1185">Reference proteome</keyword>
<gene>
    <name evidence="2" type="ORF">RB653_001698</name>
</gene>
<proteinExistence type="predicted"/>
<evidence type="ECO:0000313" key="2">
    <source>
        <dbReference type="EMBL" id="KAK5581661.1"/>
    </source>
</evidence>
<protein>
    <submittedName>
        <fullName evidence="2">Uncharacterized protein</fullName>
    </submittedName>
</protein>
<evidence type="ECO:0000313" key="3">
    <source>
        <dbReference type="Proteomes" id="UP001344447"/>
    </source>
</evidence>
<sequence length="127" mass="14502">MVALKILLLSRCWISKVHQPNVEKKVEKLGEQFKQSGKEITIIIKKENCCGCYIDPIVEVKYIKKGKVDLSKPVLFKFAFDTAKVTGNGYYITISTIEIVNGHTNISKMKSPWLFMSGKEDYDSFFT</sequence>
<keyword evidence="1" id="KW-0732">Signal</keyword>
<reference evidence="2 3" key="1">
    <citation type="submission" date="2023-11" db="EMBL/GenBank/DDBJ databases">
        <title>Dfirmibasis_genome.</title>
        <authorList>
            <person name="Edelbroek B."/>
            <person name="Kjellin J."/>
            <person name="Jerlstrom-Hultqvist J."/>
            <person name="Soderbom F."/>
        </authorList>
    </citation>
    <scope>NUCLEOTIDE SEQUENCE [LARGE SCALE GENOMIC DNA]</scope>
    <source>
        <strain evidence="2 3">TNS-C-14</strain>
    </source>
</reference>
<feature type="signal peptide" evidence="1">
    <location>
        <begin position="1"/>
        <end position="19"/>
    </location>
</feature>
<dbReference type="Proteomes" id="UP001344447">
    <property type="component" value="Unassembled WGS sequence"/>
</dbReference>
<accession>A0AAN7YWU8</accession>
<dbReference type="EMBL" id="JAVFKY010000002">
    <property type="protein sequence ID" value="KAK5581661.1"/>
    <property type="molecule type" value="Genomic_DNA"/>
</dbReference>
<comment type="caution">
    <text evidence="2">The sequence shown here is derived from an EMBL/GenBank/DDBJ whole genome shotgun (WGS) entry which is preliminary data.</text>
</comment>
<name>A0AAN7YWU8_9MYCE</name>
<dbReference type="AlphaFoldDB" id="A0AAN7YWU8"/>
<organism evidence="2 3">
    <name type="scientific">Dictyostelium firmibasis</name>
    <dbReference type="NCBI Taxonomy" id="79012"/>
    <lineage>
        <taxon>Eukaryota</taxon>
        <taxon>Amoebozoa</taxon>
        <taxon>Evosea</taxon>
        <taxon>Eumycetozoa</taxon>
        <taxon>Dictyostelia</taxon>
        <taxon>Dictyosteliales</taxon>
        <taxon>Dictyosteliaceae</taxon>
        <taxon>Dictyostelium</taxon>
    </lineage>
</organism>